<organism evidence="1 2">
    <name type="scientific">Vanessa tameamea</name>
    <name type="common">Kamehameha butterfly</name>
    <dbReference type="NCBI Taxonomy" id="334116"/>
    <lineage>
        <taxon>Eukaryota</taxon>
        <taxon>Metazoa</taxon>
        <taxon>Ecdysozoa</taxon>
        <taxon>Arthropoda</taxon>
        <taxon>Hexapoda</taxon>
        <taxon>Insecta</taxon>
        <taxon>Pterygota</taxon>
        <taxon>Neoptera</taxon>
        <taxon>Endopterygota</taxon>
        <taxon>Lepidoptera</taxon>
        <taxon>Glossata</taxon>
        <taxon>Ditrysia</taxon>
        <taxon>Papilionoidea</taxon>
        <taxon>Nymphalidae</taxon>
        <taxon>Nymphalinae</taxon>
        <taxon>Vanessa</taxon>
    </lineage>
</organism>
<evidence type="ECO:0000313" key="1">
    <source>
        <dbReference type="Proteomes" id="UP001652626"/>
    </source>
</evidence>
<dbReference type="SUPFAM" id="SSF52047">
    <property type="entry name" value="RNI-like"/>
    <property type="match status" value="1"/>
</dbReference>
<protein>
    <submittedName>
        <fullName evidence="2">ATP synthase subunit s, mitochondrial</fullName>
    </submittedName>
</protein>
<sequence length="199" mass="22644">MFKLRPVINNLNDSFRSKAFPVRSFWEYVNMMFNKPDPERIKTLGPDRACAEWVLRNGGKIIWSDGKKLEDYNSLPPEEQSVPKIVTIDGSDSSISHYGFPHLSGCTMLEKIILHNNKYIEDRAMKGLAYGDATLKHAQVSECVNVTDVGLKDIKCLTKLNTLVLFNLSSVNNLDECKQYLQSQLPSCKILDREEQVKC</sequence>
<dbReference type="RefSeq" id="XP_026496405.1">
    <property type="nucleotide sequence ID" value="XM_026640620.2"/>
</dbReference>
<dbReference type="OMA" id="IFDMLYV"/>
<dbReference type="Proteomes" id="UP001652626">
    <property type="component" value="Chromosome 11"/>
</dbReference>
<keyword evidence="1" id="KW-1185">Reference proteome</keyword>
<dbReference type="AlphaFoldDB" id="A0A8B8IH35"/>
<accession>A0A8B8IH35</accession>
<proteinExistence type="predicted"/>
<name>A0A8B8IH35_VANTA</name>
<dbReference type="InterPro" id="IPR032675">
    <property type="entry name" value="LRR_dom_sf"/>
</dbReference>
<evidence type="ECO:0000313" key="2">
    <source>
        <dbReference type="RefSeq" id="XP_026496405.1"/>
    </source>
</evidence>
<reference evidence="2" key="1">
    <citation type="submission" date="2025-08" db="UniProtKB">
        <authorList>
            <consortium name="RefSeq"/>
        </authorList>
    </citation>
    <scope>IDENTIFICATION</scope>
    <source>
        <tissue evidence="2">Whole body</tissue>
    </source>
</reference>
<gene>
    <name evidence="2" type="primary">LOC113400924</name>
</gene>
<dbReference type="Gene3D" id="3.80.10.10">
    <property type="entry name" value="Ribonuclease Inhibitor"/>
    <property type="match status" value="1"/>
</dbReference>
<dbReference type="GeneID" id="113400924"/>
<dbReference type="OrthoDB" id="5859291at2759"/>